<feature type="region of interest" description="Disordered" evidence="1">
    <location>
        <begin position="151"/>
        <end position="191"/>
    </location>
</feature>
<proteinExistence type="predicted"/>
<evidence type="ECO:0000313" key="2">
    <source>
        <dbReference type="EMBL" id="RDW57359.1"/>
    </source>
</evidence>
<dbReference type="OrthoDB" id="3685327at2759"/>
<reference evidence="2 3" key="1">
    <citation type="journal article" date="2018" name="IMA Fungus">
        <title>IMA Genome-F 9: Draft genome sequence of Annulohypoxylon stygium, Aspergillus mulundensis, Berkeleyomyces basicola (syn. Thielaviopsis basicola), Ceratocystis smalleyi, two Cercospora beticola strains, Coleophoma cylindrospora, Fusarium fracticaudum, Phialophora cf. hyalina, and Morchella septimelata.</title>
        <authorList>
            <person name="Wingfield B.D."/>
            <person name="Bills G.F."/>
            <person name="Dong Y."/>
            <person name="Huang W."/>
            <person name="Nel W.J."/>
            <person name="Swalarsk-Parry B.S."/>
            <person name="Vaghefi N."/>
            <person name="Wilken P.M."/>
            <person name="An Z."/>
            <person name="de Beer Z.W."/>
            <person name="De Vos L."/>
            <person name="Chen L."/>
            <person name="Duong T.A."/>
            <person name="Gao Y."/>
            <person name="Hammerbacher A."/>
            <person name="Kikkert J.R."/>
            <person name="Li Y."/>
            <person name="Li H."/>
            <person name="Li K."/>
            <person name="Li Q."/>
            <person name="Liu X."/>
            <person name="Ma X."/>
            <person name="Naidoo K."/>
            <person name="Pethybridge S.J."/>
            <person name="Sun J."/>
            <person name="Steenkamp E.T."/>
            <person name="van der Nest M.A."/>
            <person name="van Wyk S."/>
            <person name="Wingfield M.J."/>
            <person name="Xiong C."/>
            <person name="Yue Q."/>
            <person name="Zhang X."/>
        </authorList>
    </citation>
    <scope>NUCLEOTIDE SEQUENCE [LARGE SCALE GENOMIC DNA]</scope>
    <source>
        <strain evidence="2 3">BP5796</strain>
    </source>
</reference>
<evidence type="ECO:0000313" key="3">
    <source>
        <dbReference type="Proteomes" id="UP000256328"/>
    </source>
</evidence>
<keyword evidence="3" id="KW-1185">Reference proteome</keyword>
<comment type="caution">
    <text evidence="2">The sequence shown here is derived from an EMBL/GenBank/DDBJ whole genome shotgun (WGS) entry which is preliminary data.</text>
</comment>
<organism evidence="2 3">
    <name type="scientific">Coleophoma crateriformis</name>
    <dbReference type="NCBI Taxonomy" id="565419"/>
    <lineage>
        <taxon>Eukaryota</taxon>
        <taxon>Fungi</taxon>
        <taxon>Dikarya</taxon>
        <taxon>Ascomycota</taxon>
        <taxon>Pezizomycotina</taxon>
        <taxon>Leotiomycetes</taxon>
        <taxon>Helotiales</taxon>
        <taxon>Dermateaceae</taxon>
        <taxon>Coleophoma</taxon>
    </lineage>
</organism>
<feature type="compositionally biased region" description="Acidic residues" evidence="1">
    <location>
        <begin position="151"/>
        <end position="182"/>
    </location>
</feature>
<gene>
    <name evidence="2" type="ORF">BP5796_12809</name>
</gene>
<accession>A0A3D8Q6F4</accession>
<sequence>MSRTAIKKEDVAEVIREITIGINKIVEALDVTYAKKRELWMQKFLPRVLNVNPGYNVVVCHVPFKFSGIGLKYHSNEEISGWFGLKHWSYSVLIFKEGEFKRNGDGGWLNWGYVGANCSRDGDTVHFKASENRILEDGETDDGVDLEAYDELEGEGPEPDEDEVGEEDRSLEEEEFTYDDEVTGASYALGS</sequence>
<protein>
    <submittedName>
        <fullName evidence="2">Uncharacterized protein</fullName>
    </submittedName>
</protein>
<name>A0A3D8Q6F4_9HELO</name>
<evidence type="ECO:0000256" key="1">
    <source>
        <dbReference type="SAM" id="MobiDB-lite"/>
    </source>
</evidence>
<dbReference type="EMBL" id="PDLN01000023">
    <property type="protein sequence ID" value="RDW57359.1"/>
    <property type="molecule type" value="Genomic_DNA"/>
</dbReference>
<dbReference type="Proteomes" id="UP000256328">
    <property type="component" value="Unassembled WGS sequence"/>
</dbReference>
<dbReference type="AlphaFoldDB" id="A0A3D8Q6F4"/>